<sequence>MTILEQGSTILEGGLRRRSVGVAQLQVVKWGVHPTTTDASSALRQDKIYKEDPEGAVDVPDFAWDDTTDWTSGQLEALWEDVIDIYREAAECDEHGQDENAWGTGVILQVLRRGLKRHPTLQVKPVSVSRFLLKPLVYLLIFSSRQTQAIDHSLLPRTPHQVLVNKKIDFTIAFALRDRRVKAVYDAFISASPDQTVSQTTDPFTKRVALFSGTEVKQSDGSSMEALVQLSIWLAAGLEKLLQLRNLQGQEFDLLPTVGWTVIGHEWNLYVAFRGCFEGQDRIYIDGPTEVLSATTRTYYGIFKLIDLVHRVSVYAEEVYWPWLSAKILMPLNTAGH</sequence>
<name>A0A0L1IZT2_ASPN3</name>
<proteinExistence type="predicted"/>
<dbReference type="RefSeq" id="XP_015405601.1">
    <property type="nucleotide sequence ID" value="XM_015552243.1"/>
</dbReference>
<comment type="caution">
    <text evidence="2">The sequence shown here is derived from an EMBL/GenBank/DDBJ whole genome shotgun (WGS) entry which is preliminary data.</text>
</comment>
<dbReference type="Pfam" id="PF20516">
    <property type="entry name" value="PDDEXK_12"/>
    <property type="match status" value="1"/>
</dbReference>
<dbReference type="Proteomes" id="UP000037505">
    <property type="component" value="Unassembled WGS sequence"/>
</dbReference>
<gene>
    <name evidence="2" type="ORF">ANOM_006987</name>
</gene>
<dbReference type="AlphaFoldDB" id="A0A0L1IZT2"/>
<dbReference type="OrthoDB" id="5426977at2759"/>
<dbReference type="STRING" id="1509407.A0A0L1IZT2"/>
<evidence type="ECO:0000313" key="3">
    <source>
        <dbReference type="Proteomes" id="UP000037505"/>
    </source>
</evidence>
<accession>A0A0L1IZT2</accession>
<feature type="domain" description="PD-(D/E)XK nuclease-like" evidence="1">
    <location>
        <begin position="53"/>
        <end position="321"/>
    </location>
</feature>
<protein>
    <recommendedName>
        <fullName evidence="1">PD-(D/E)XK nuclease-like domain-containing protein</fullName>
    </recommendedName>
</protein>
<evidence type="ECO:0000313" key="2">
    <source>
        <dbReference type="EMBL" id="KNG84678.1"/>
    </source>
</evidence>
<dbReference type="InterPro" id="IPR046797">
    <property type="entry name" value="PDDEXK_12"/>
</dbReference>
<evidence type="ECO:0000259" key="1">
    <source>
        <dbReference type="Pfam" id="PF20516"/>
    </source>
</evidence>
<keyword evidence="3" id="KW-1185">Reference proteome</keyword>
<organism evidence="2 3">
    <name type="scientific">Aspergillus nomiae NRRL (strain ATCC 15546 / NRRL 13137 / CBS 260.88 / M93)</name>
    <dbReference type="NCBI Taxonomy" id="1509407"/>
    <lineage>
        <taxon>Eukaryota</taxon>
        <taxon>Fungi</taxon>
        <taxon>Dikarya</taxon>
        <taxon>Ascomycota</taxon>
        <taxon>Pezizomycotina</taxon>
        <taxon>Eurotiomycetes</taxon>
        <taxon>Eurotiomycetidae</taxon>
        <taxon>Eurotiales</taxon>
        <taxon>Aspergillaceae</taxon>
        <taxon>Aspergillus</taxon>
        <taxon>Aspergillus subgen. Circumdati</taxon>
    </lineage>
</organism>
<dbReference type="EMBL" id="JNOM01000194">
    <property type="protein sequence ID" value="KNG84678.1"/>
    <property type="molecule type" value="Genomic_DNA"/>
</dbReference>
<reference evidence="2 3" key="1">
    <citation type="submission" date="2014-06" db="EMBL/GenBank/DDBJ databases">
        <title>The Genome of the Aflatoxigenic Filamentous Fungus Aspergillus nomius.</title>
        <authorList>
            <person name="Moore M.G."/>
            <person name="Shannon B.M."/>
            <person name="Brian M.M."/>
        </authorList>
    </citation>
    <scope>NUCLEOTIDE SEQUENCE [LARGE SCALE GENOMIC DNA]</scope>
    <source>
        <strain evidence="2 3">NRRL 13137</strain>
    </source>
</reference>
<dbReference type="GeneID" id="26808791"/>